<dbReference type="OrthoDB" id="9814553at2"/>
<evidence type="ECO:0000313" key="2">
    <source>
        <dbReference type="EMBL" id="OAM91553.1"/>
    </source>
</evidence>
<organism evidence="2 3">
    <name type="scientific">Termitidicoccus mucosus</name>
    <dbReference type="NCBI Taxonomy" id="1184151"/>
    <lineage>
        <taxon>Bacteria</taxon>
        <taxon>Pseudomonadati</taxon>
        <taxon>Verrucomicrobiota</taxon>
        <taxon>Opitutia</taxon>
        <taxon>Opitutales</taxon>
        <taxon>Opitutaceae</taxon>
        <taxon>Termitidicoccus</taxon>
    </lineage>
</organism>
<sequence length="108" mass="12224">MGAGTRENYVNIVELNIVRPYNWRALAASKDTRTPAQIQLARQLGAVLRDVRNKAALNQEELAWRCEIHRAYMGFIEQGRYSITVAMLVQVCEQLGIKPSAVLRRIGL</sequence>
<dbReference type="CDD" id="cd00093">
    <property type="entry name" value="HTH_XRE"/>
    <property type="match status" value="1"/>
</dbReference>
<accession>A0A178INS1</accession>
<dbReference type="Proteomes" id="UP000078486">
    <property type="component" value="Unassembled WGS sequence"/>
</dbReference>
<reference evidence="2 3" key="1">
    <citation type="submission" date="2016-01" db="EMBL/GenBank/DDBJ databases">
        <title>High potential of lignocellulose degradation of a new Verrucomicrobia species.</title>
        <authorList>
            <person name="Wang Y."/>
            <person name="Shi Y."/>
            <person name="Qiu Z."/>
            <person name="Liu S."/>
            <person name="Yang H."/>
        </authorList>
    </citation>
    <scope>NUCLEOTIDE SEQUENCE [LARGE SCALE GENOMIC DNA]</scope>
    <source>
        <strain evidence="2 3">TSB47</strain>
    </source>
</reference>
<dbReference type="PROSITE" id="PS50943">
    <property type="entry name" value="HTH_CROC1"/>
    <property type="match status" value="1"/>
</dbReference>
<dbReference type="GO" id="GO:0003677">
    <property type="term" value="F:DNA binding"/>
    <property type="evidence" value="ECO:0007669"/>
    <property type="project" value="InterPro"/>
</dbReference>
<evidence type="ECO:0000259" key="1">
    <source>
        <dbReference type="PROSITE" id="PS50943"/>
    </source>
</evidence>
<feature type="domain" description="HTH cro/C1-type" evidence="1">
    <location>
        <begin position="48"/>
        <end position="102"/>
    </location>
</feature>
<proteinExistence type="predicted"/>
<dbReference type="InterPro" id="IPR010982">
    <property type="entry name" value="Lambda_DNA-bd_dom_sf"/>
</dbReference>
<dbReference type="InterPro" id="IPR001387">
    <property type="entry name" value="Cro/C1-type_HTH"/>
</dbReference>
<dbReference type="AlphaFoldDB" id="A0A178INS1"/>
<gene>
    <name evidence="2" type="ORF">AW736_02630</name>
</gene>
<evidence type="ECO:0000313" key="3">
    <source>
        <dbReference type="Proteomes" id="UP000078486"/>
    </source>
</evidence>
<dbReference type="STRING" id="1184151.AW736_02630"/>
<dbReference type="Pfam" id="PF13560">
    <property type="entry name" value="HTH_31"/>
    <property type="match status" value="1"/>
</dbReference>
<protein>
    <recommendedName>
        <fullName evidence="1">HTH cro/C1-type domain-containing protein</fullName>
    </recommendedName>
</protein>
<name>A0A178INS1_9BACT</name>
<keyword evidence="3" id="KW-1185">Reference proteome</keyword>
<dbReference type="SMART" id="SM00530">
    <property type="entry name" value="HTH_XRE"/>
    <property type="match status" value="1"/>
</dbReference>
<dbReference type="Gene3D" id="1.10.260.40">
    <property type="entry name" value="lambda repressor-like DNA-binding domains"/>
    <property type="match status" value="1"/>
</dbReference>
<dbReference type="SUPFAM" id="SSF47413">
    <property type="entry name" value="lambda repressor-like DNA-binding domains"/>
    <property type="match status" value="1"/>
</dbReference>
<dbReference type="EMBL" id="LRRQ01000023">
    <property type="protein sequence ID" value="OAM91553.1"/>
    <property type="molecule type" value="Genomic_DNA"/>
</dbReference>
<comment type="caution">
    <text evidence="2">The sequence shown here is derived from an EMBL/GenBank/DDBJ whole genome shotgun (WGS) entry which is preliminary data.</text>
</comment>